<feature type="domain" description="Response regulatory" evidence="8">
    <location>
        <begin position="2"/>
        <end position="116"/>
    </location>
</feature>
<sequence length="221" mass="23767">MRVLLIEDDPMIGEAVQAALRDEGQAVDWVRDGYSALTALGCQRYDLALLDLGLPGKDGLSVLAAIRAGGDEIPLLVITARDGLDDRLRALDGGADDYLAKPFEMAELLARMRAVLRRKGGSAAPLLGNGVVFLDPATRMATVADGAPIPLSNREFSLLHALLIRPGAILSRGNLEERIYGWGEEVESNAVEFLIHSLRRKLGSEVIKNVRGAGWMVSKGV</sequence>
<dbReference type="EMBL" id="CP017707">
    <property type="protein sequence ID" value="AOZ52826.1"/>
    <property type="molecule type" value="Genomic_DNA"/>
</dbReference>
<reference evidence="10 11" key="1">
    <citation type="submission" date="2016-10" db="EMBL/GenBank/DDBJ databases">
        <title>Chromobacterium muskegensis sp. nov., an insecticidal bacterium isolated from Sphagnum bogs.</title>
        <authorList>
            <person name="Sparks M.E."/>
            <person name="Blackburn M.B."/>
            <person name="Gundersen-Rindal D.E."/>
            <person name="Mitchell A."/>
            <person name="Farrar R."/>
            <person name="Kuhar D."/>
        </authorList>
    </citation>
    <scope>NUCLEOTIDE SEQUENCE [LARGE SCALE GENOMIC DNA]</scope>
    <source>
        <strain evidence="10 11">21-1</strain>
    </source>
</reference>
<dbReference type="GeneID" id="68841643"/>
<accession>A0A1D9LNF3</accession>
<evidence type="ECO:0000313" key="11">
    <source>
        <dbReference type="Proteomes" id="UP000178776"/>
    </source>
</evidence>
<evidence type="ECO:0000256" key="7">
    <source>
        <dbReference type="PROSITE-ProRule" id="PRU01091"/>
    </source>
</evidence>
<dbReference type="SUPFAM" id="SSF52172">
    <property type="entry name" value="CheY-like"/>
    <property type="match status" value="1"/>
</dbReference>
<dbReference type="CDD" id="cd00383">
    <property type="entry name" value="trans_reg_C"/>
    <property type="match status" value="1"/>
</dbReference>
<dbReference type="KEGG" id="cvc:BKX93_10475"/>
<evidence type="ECO:0000313" key="10">
    <source>
        <dbReference type="EMBL" id="AOZ52826.1"/>
    </source>
</evidence>
<dbReference type="SMART" id="SM00862">
    <property type="entry name" value="Trans_reg_C"/>
    <property type="match status" value="1"/>
</dbReference>
<dbReference type="RefSeq" id="WP_046158631.1">
    <property type="nucleotide sequence ID" value="NZ_CP017707.1"/>
</dbReference>
<proteinExistence type="predicted"/>
<dbReference type="PROSITE" id="PS51755">
    <property type="entry name" value="OMPR_PHOB"/>
    <property type="match status" value="1"/>
</dbReference>
<evidence type="ECO:0000256" key="5">
    <source>
        <dbReference type="ARBA" id="ARBA00023163"/>
    </source>
</evidence>
<dbReference type="GO" id="GO:0032993">
    <property type="term" value="C:protein-DNA complex"/>
    <property type="evidence" value="ECO:0007669"/>
    <property type="project" value="TreeGrafter"/>
</dbReference>
<gene>
    <name evidence="10" type="ORF">BKX93_10475</name>
</gene>
<dbReference type="GO" id="GO:0006355">
    <property type="term" value="P:regulation of DNA-templated transcription"/>
    <property type="evidence" value="ECO:0007669"/>
    <property type="project" value="InterPro"/>
</dbReference>
<dbReference type="SMART" id="SM00448">
    <property type="entry name" value="REC"/>
    <property type="match status" value="1"/>
</dbReference>
<dbReference type="InterPro" id="IPR011006">
    <property type="entry name" value="CheY-like_superfamily"/>
</dbReference>
<dbReference type="GO" id="GO:0000156">
    <property type="term" value="F:phosphorelay response regulator activity"/>
    <property type="evidence" value="ECO:0007669"/>
    <property type="project" value="TreeGrafter"/>
</dbReference>
<dbReference type="FunFam" id="3.40.50.2300:FF:000002">
    <property type="entry name" value="DNA-binding response regulator PhoP"/>
    <property type="match status" value="1"/>
</dbReference>
<keyword evidence="1 6" id="KW-0597">Phosphoprotein</keyword>
<dbReference type="InterPro" id="IPR001789">
    <property type="entry name" value="Sig_transdc_resp-reg_receiver"/>
</dbReference>
<dbReference type="InterPro" id="IPR036388">
    <property type="entry name" value="WH-like_DNA-bd_sf"/>
</dbReference>
<feature type="modified residue" description="4-aspartylphosphate" evidence="6">
    <location>
        <position position="51"/>
    </location>
</feature>
<name>A0A1D9LNF3_9NEIS</name>
<dbReference type="InterPro" id="IPR001867">
    <property type="entry name" value="OmpR/PhoB-type_DNA-bd"/>
</dbReference>
<dbReference type="GO" id="GO:0005829">
    <property type="term" value="C:cytosol"/>
    <property type="evidence" value="ECO:0007669"/>
    <property type="project" value="TreeGrafter"/>
</dbReference>
<dbReference type="Gene3D" id="6.10.250.690">
    <property type="match status" value="1"/>
</dbReference>
<evidence type="ECO:0000256" key="3">
    <source>
        <dbReference type="ARBA" id="ARBA00023015"/>
    </source>
</evidence>
<evidence type="ECO:0000256" key="6">
    <source>
        <dbReference type="PROSITE-ProRule" id="PRU00169"/>
    </source>
</evidence>
<keyword evidence="2" id="KW-0902">Two-component regulatory system</keyword>
<dbReference type="Gene3D" id="1.10.10.10">
    <property type="entry name" value="Winged helix-like DNA-binding domain superfamily/Winged helix DNA-binding domain"/>
    <property type="match status" value="1"/>
</dbReference>
<dbReference type="PANTHER" id="PTHR48111">
    <property type="entry name" value="REGULATOR OF RPOS"/>
    <property type="match status" value="1"/>
</dbReference>
<dbReference type="PANTHER" id="PTHR48111:SF67">
    <property type="entry name" value="TRANSCRIPTIONAL REGULATORY PROTEIN TCTD"/>
    <property type="match status" value="1"/>
</dbReference>
<dbReference type="Pfam" id="PF00072">
    <property type="entry name" value="Response_reg"/>
    <property type="match status" value="1"/>
</dbReference>
<dbReference type="Proteomes" id="UP000178776">
    <property type="component" value="Chromosome"/>
</dbReference>
<dbReference type="InterPro" id="IPR039420">
    <property type="entry name" value="WalR-like"/>
</dbReference>
<dbReference type="PROSITE" id="PS50110">
    <property type="entry name" value="RESPONSE_REGULATORY"/>
    <property type="match status" value="1"/>
</dbReference>
<evidence type="ECO:0000259" key="9">
    <source>
        <dbReference type="PROSITE" id="PS51755"/>
    </source>
</evidence>
<dbReference type="Gene3D" id="3.40.50.2300">
    <property type="match status" value="1"/>
</dbReference>
<organism evidence="10 11">
    <name type="scientific">Chromobacterium vaccinii</name>
    <dbReference type="NCBI Taxonomy" id="1108595"/>
    <lineage>
        <taxon>Bacteria</taxon>
        <taxon>Pseudomonadati</taxon>
        <taxon>Pseudomonadota</taxon>
        <taxon>Betaproteobacteria</taxon>
        <taxon>Neisseriales</taxon>
        <taxon>Chromobacteriaceae</taxon>
        <taxon>Chromobacterium</taxon>
    </lineage>
</organism>
<evidence type="ECO:0000256" key="1">
    <source>
        <dbReference type="ARBA" id="ARBA00022553"/>
    </source>
</evidence>
<keyword evidence="4 7" id="KW-0238">DNA-binding</keyword>
<dbReference type="SUPFAM" id="SSF46894">
    <property type="entry name" value="C-terminal effector domain of the bipartite response regulators"/>
    <property type="match status" value="1"/>
</dbReference>
<protein>
    <submittedName>
        <fullName evidence="10">DNA-binding response regulator</fullName>
    </submittedName>
</protein>
<dbReference type="AlphaFoldDB" id="A0A1D9LNF3"/>
<evidence type="ECO:0000256" key="4">
    <source>
        <dbReference type="ARBA" id="ARBA00023125"/>
    </source>
</evidence>
<evidence type="ECO:0000256" key="2">
    <source>
        <dbReference type="ARBA" id="ARBA00023012"/>
    </source>
</evidence>
<evidence type="ECO:0000259" key="8">
    <source>
        <dbReference type="PROSITE" id="PS50110"/>
    </source>
</evidence>
<keyword evidence="3" id="KW-0805">Transcription regulation</keyword>
<dbReference type="InterPro" id="IPR016032">
    <property type="entry name" value="Sig_transdc_resp-reg_C-effctor"/>
</dbReference>
<dbReference type="GO" id="GO:0000976">
    <property type="term" value="F:transcription cis-regulatory region binding"/>
    <property type="evidence" value="ECO:0007669"/>
    <property type="project" value="TreeGrafter"/>
</dbReference>
<dbReference type="CDD" id="cd17624">
    <property type="entry name" value="REC_OmpR_PmrA-like"/>
    <property type="match status" value="1"/>
</dbReference>
<dbReference type="STRING" id="1108595.BKX93_10475"/>
<dbReference type="Pfam" id="PF00486">
    <property type="entry name" value="Trans_reg_C"/>
    <property type="match status" value="1"/>
</dbReference>
<keyword evidence="5" id="KW-0804">Transcription</keyword>
<feature type="domain" description="OmpR/PhoB-type" evidence="9">
    <location>
        <begin position="122"/>
        <end position="219"/>
    </location>
</feature>
<feature type="DNA-binding region" description="OmpR/PhoB-type" evidence="7">
    <location>
        <begin position="122"/>
        <end position="219"/>
    </location>
</feature>